<accession>A0AAV8WKN3</accession>
<dbReference type="AlphaFoldDB" id="A0AAV8WKN3"/>
<evidence type="ECO:0008006" key="3">
    <source>
        <dbReference type="Google" id="ProtNLM"/>
    </source>
</evidence>
<keyword evidence="2" id="KW-1185">Reference proteome</keyword>
<comment type="caution">
    <text evidence="1">The sequence shown here is derived from an EMBL/GenBank/DDBJ whole genome shotgun (WGS) entry which is preliminary data.</text>
</comment>
<organism evidence="1 2">
    <name type="scientific">Rhamnusium bicolor</name>
    <dbReference type="NCBI Taxonomy" id="1586634"/>
    <lineage>
        <taxon>Eukaryota</taxon>
        <taxon>Metazoa</taxon>
        <taxon>Ecdysozoa</taxon>
        <taxon>Arthropoda</taxon>
        <taxon>Hexapoda</taxon>
        <taxon>Insecta</taxon>
        <taxon>Pterygota</taxon>
        <taxon>Neoptera</taxon>
        <taxon>Endopterygota</taxon>
        <taxon>Coleoptera</taxon>
        <taxon>Polyphaga</taxon>
        <taxon>Cucujiformia</taxon>
        <taxon>Chrysomeloidea</taxon>
        <taxon>Cerambycidae</taxon>
        <taxon>Lepturinae</taxon>
        <taxon>Rhagiini</taxon>
        <taxon>Rhamnusium</taxon>
    </lineage>
</organism>
<dbReference type="Proteomes" id="UP001162156">
    <property type="component" value="Unassembled WGS sequence"/>
</dbReference>
<gene>
    <name evidence="1" type="ORF">NQ314_020734</name>
</gene>
<dbReference type="EMBL" id="JANEYF010005770">
    <property type="protein sequence ID" value="KAJ8926883.1"/>
    <property type="molecule type" value="Genomic_DNA"/>
</dbReference>
<evidence type="ECO:0000313" key="1">
    <source>
        <dbReference type="EMBL" id="KAJ8926883.1"/>
    </source>
</evidence>
<proteinExistence type="predicted"/>
<reference evidence="1" key="1">
    <citation type="journal article" date="2023" name="Insect Mol. Biol.">
        <title>Genome sequencing provides insights into the evolution of gene families encoding plant cell wall-degrading enzymes in longhorned beetles.</title>
        <authorList>
            <person name="Shin N.R."/>
            <person name="Okamura Y."/>
            <person name="Kirsch R."/>
            <person name="Pauchet Y."/>
        </authorList>
    </citation>
    <scope>NUCLEOTIDE SEQUENCE</scope>
    <source>
        <strain evidence="1">RBIC_L_NR</strain>
    </source>
</reference>
<protein>
    <recommendedName>
        <fullName evidence="3">Maturase K</fullName>
    </recommendedName>
</protein>
<name>A0AAV8WKN3_9CUCU</name>
<evidence type="ECO:0000313" key="2">
    <source>
        <dbReference type="Proteomes" id="UP001162156"/>
    </source>
</evidence>
<sequence length="127" mass="15360">MHFLLYLCHFWKCVNRYLPFQVTMTPDLFIIPEGTLVERFQYHGMEFARFIYPFSFFLLMEQFTKSLSVITFEVGKSWYCYDNLTELVQIGFQFINYILKRYQGDFRTDVVLRTLVQTLRNCSNTIL</sequence>